<sequence length="158" mass="16834">MLLGLAGALPALAACGFSPVYGPGGQAAGLRGQIFAADPEDRNAFVFVARLEDRLGRPASAPYLLDYRIRTNRQGLGITPDRATTRYNLLGRVSYTLTDRATDAVVARGKVESFTGYSATGSIVGTLSATEDAAERLMTILADQLVTELIATAPDWRR</sequence>
<dbReference type="GO" id="GO:0043165">
    <property type="term" value="P:Gram-negative-bacterium-type cell outer membrane assembly"/>
    <property type="evidence" value="ECO:0007669"/>
    <property type="project" value="InterPro"/>
</dbReference>
<name>A0AAE3T9M9_9RHOB</name>
<dbReference type="AlphaFoldDB" id="A0AAE3T9M9"/>
<dbReference type="GO" id="GO:0019867">
    <property type="term" value="C:outer membrane"/>
    <property type="evidence" value="ECO:0007669"/>
    <property type="project" value="InterPro"/>
</dbReference>
<proteinExistence type="predicted"/>
<gene>
    <name evidence="1" type="primary">lptE</name>
    <name evidence="1" type="ORF">P1J78_08160</name>
</gene>
<dbReference type="InterPro" id="IPR007485">
    <property type="entry name" value="LPS_assembly_LptE"/>
</dbReference>
<dbReference type="Pfam" id="PF04390">
    <property type="entry name" value="LptE"/>
    <property type="match status" value="1"/>
</dbReference>
<keyword evidence="2" id="KW-1185">Reference proteome</keyword>
<protein>
    <submittedName>
        <fullName evidence="1">LPS assembly lipoprotein LptE</fullName>
    </submittedName>
</protein>
<comment type="caution">
    <text evidence="1">The sequence shown here is derived from an EMBL/GenBank/DDBJ whole genome shotgun (WGS) entry which is preliminary data.</text>
</comment>
<keyword evidence="1" id="KW-0449">Lipoprotein</keyword>
<dbReference type="Gene3D" id="3.30.160.150">
    <property type="entry name" value="Lipoprotein like domain"/>
    <property type="match status" value="1"/>
</dbReference>
<dbReference type="Proteomes" id="UP001220964">
    <property type="component" value="Unassembled WGS sequence"/>
</dbReference>
<reference evidence="1" key="1">
    <citation type="submission" date="2023-03" db="EMBL/GenBank/DDBJ databases">
        <title>Multiphase analysis and comparison of six strains from genera Psychromarinibacter, Lutimaribacter, and Maritimibacter, including a novel species: Psychromarinibacter sediminicola sp. nov.</title>
        <authorList>
            <person name="Wang Y.-H."/>
            <person name="Ye M.-Q."/>
            <person name="Du Z.-J."/>
        </authorList>
    </citation>
    <scope>NUCLEOTIDE SEQUENCE</scope>
    <source>
        <strain evidence="1">C21-152</strain>
    </source>
</reference>
<evidence type="ECO:0000313" key="1">
    <source>
        <dbReference type="EMBL" id="MDF0600700.1"/>
    </source>
</evidence>
<organism evidence="1 2">
    <name type="scientific">Psychromarinibacter sediminicola</name>
    <dbReference type="NCBI Taxonomy" id="3033385"/>
    <lineage>
        <taxon>Bacteria</taxon>
        <taxon>Pseudomonadati</taxon>
        <taxon>Pseudomonadota</taxon>
        <taxon>Alphaproteobacteria</taxon>
        <taxon>Rhodobacterales</taxon>
        <taxon>Paracoccaceae</taxon>
        <taxon>Psychromarinibacter</taxon>
    </lineage>
</organism>
<evidence type="ECO:0000313" key="2">
    <source>
        <dbReference type="Proteomes" id="UP001220964"/>
    </source>
</evidence>
<dbReference type="EMBL" id="JARGYC010000016">
    <property type="protein sequence ID" value="MDF0600700.1"/>
    <property type="molecule type" value="Genomic_DNA"/>
</dbReference>
<accession>A0AAE3T9M9</accession>